<dbReference type="Proteomes" id="UP000001054">
    <property type="component" value="Plasmid pNGR234b"/>
</dbReference>
<organism evidence="4 5">
    <name type="scientific">Sinorhizobium fredii (strain NBRC 101917 / NGR234)</name>
    <dbReference type="NCBI Taxonomy" id="394"/>
    <lineage>
        <taxon>Bacteria</taxon>
        <taxon>Pseudomonadati</taxon>
        <taxon>Pseudomonadota</taxon>
        <taxon>Alphaproteobacteria</taxon>
        <taxon>Hyphomicrobiales</taxon>
        <taxon>Rhizobiaceae</taxon>
        <taxon>Sinorhizobium/Ensifer group</taxon>
        <taxon>Sinorhizobium</taxon>
    </lineage>
</organism>
<dbReference type="GO" id="GO:0005829">
    <property type="term" value="C:cytosol"/>
    <property type="evidence" value="ECO:0007669"/>
    <property type="project" value="TreeGrafter"/>
</dbReference>
<dbReference type="InterPro" id="IPR043129">
    <property type="entry name" value="ATPase_NBD"/>
</dbReference>
<proteinExistence type="predicted"/>
<gene>
    <name evidence="4" type="ordered locus">NGR_b03100</name>
</gene>
<dbReference type="EC" id="3.5.2.14" evidence="4"/>
<dbReference type="GO" id="GO:0017168">
    <property type="term" value="F:5-oxoprolinase (ATP-hydrolyzing) activity"/>
    <property type="evidence" value="ECO:0007669"/>
    <property type="project" value="TreeGrafter"/>
</dbReference>
<dbReference type="GO" id="GO:0047423">
    <property type="term" value="F:N-methylhydantoinase (ATP-hydrolyzing) activity"/>
    <property type="evidence" value="ECO:0007669"/>
    <property type="project" value="UniProtKB-EC"/>
</dbReference>
<reference evidence="5" key="1">
    <citation type="journal article" date="2004" name="J. Bacteriol.">
        <title>An evolutionary hot spot: the pNGR234b replicon of Rhizobium sp. strain NGR234.</title>
        <authorList>
            <person name="Streit W.R."/>
            <person name="Schmitz R.A."/>
            <person name="Perret X."/>
            <person name="Staehelin C."/>
            <person name="Deakin W.J."/>
            <person name="Raasch C."/>
            <person name="Liesegang H."/>
            <person name="Broughton W.J."/>
        </authorList>
    </citation>
    <scope>NUCLEOTIDE SEQUENCE [LARGE SCALE GENOMIC DNA]</scope>
    <source>
        <strain evidence="5">NBRC 101917 / NGR234</strain>
    </source>
</reference>
<reference evidence="4 5" key="2">
    <citation type="journal article" date="2009" name="Appl. Environ. Microbiol.">
        <title>Rhizobium sp. strain NGR234 possesses a remarkable number of secretion systems.</title>
        <authorList>
            <person name="Schmeisser C."/>
            <person name="Liesegang H."/>
            <person name="Krysciak D."/>
            <person name="Bakkou N."/>
            <person name="Le Quere A."/>
            <person name="Wollherr A."/>
            <person name="Heinemeyer I."/>
            <person name="Morgenstern B."/>
            <person name="Pommerening-Roeser A."/>
            <person name="Flores M."/>
            <person name="Palacios R."/>
            <person name="Brenner S."/>
            <person name="Gottschalk G."/>
            <person name="Schmitz R.A."/>
            <person name="Broughton W.J."/>
            <person name="Perret X."/>
            <person name="Strittmatter A.W."/>
            <person name="Streit W.R."/>
        </authorList>
    </citation>
    <scope>NUCLEOTIDE SEQUENCE [LARGE SCALE GENOMIC DNA]</scope>
    <source>
        <strain evidence="5">NBRC 101917 / NGR234</strain>
    </source>
</reference>
<feature type="domain" description="Hydantoinase A/oxoprolinase" evidence="1">
    <location>
        <begin position="206"/>
        <end position="497"/>
    </location>
</feature>
<geneLocation type="plasmid" evidence="5">
    <name>sym pNGR234b</name>
</geneLocation>
<sequence>MTSASRNCRVGVDIGGTFTDIALDLDGTLHSTKVLTDYTAPERAILKGVKAVAETAGIALSDIDILIHGTTLATNALIERRGAKTAFVTTEGFRDVLEMRTENRFEQYDLNISLPPALIQRADRFTVRERMNAVGEVLQPLDAASVAAVVDQVAKGEYESVAVGFIHAYANGAHEAAVRDALLKRLPQISVSVSSEVSPQMREFERFNTVCANAYVKPAIKSYLDRLVVSLKEIGVGCPVYMIHSGGGIVSVESAAEFPVRLVESGPAGGAIFAADIARRHGLDTVLSFDMGGTTAKICLIENQVPKTAKTFEVARTYRFRKGSGMPISIPVVEMVEIGAGGGSIASVDVMRQIRVGPHSAASEPGPACYQRGGLKPTVTDADLLLGKLDPDNFAGGAIPLSVAASRDAMDREIGPGLGLDAEGAAYGTCEMVDENMANAGRVHTVENGKDISDFTMITFGGAGPLHAARLCEKMGISTFLVPPGAGVGSAIGFLRAPFGYESVRSAVFNLSRFDVDGANRLMAAMKSEALSFVAGGLDTADPVIERTVFMRYAGQGWDIPVALPFEHFDAASAEQIRALFEGAYARFFGRAIEGLDIEIVSWAVKASSPLPEVARVEAVGRSREAEPGKRRRLFDVGQRSFLEAGIHEREMLVPGDVVSGPAVIAERETSTVLTSSFVATVQVDGCLLVTRR</sequence>
<dbReference type="InterPro" id="IPR008040">
    <property type="entry name" value="Hydant_A_N"/>
</dbReference>
<dbReference type="EMBL" id="CP000874">
    <property type="protein sequence ID" value="ACP21774.1"/>
    <property type="molecule type" value="Genomic_DNA"/>
</dbReference>
<dbReference type="GO" id="GO:0006749">
    <property type="term" value="P:glutathione metabolic process"/>
    <property type="evidence" value="ECO:0007669"/>
    <property type="project" value="TreeGrafter"/>
</dbReference>
<evidence type="ECO:0000259" key="1">
    <source>
        <dbReference type="Pfam" id="PF01968"/>
    </source>
</evidence>
<dbReference type="AlphaFoldDB" id="C3KNW6"/>
<dbReference type="Pfam" id="PF01968">
    <property type="entry name" value="Hydantoinase_A"/>
    <property type="match status" value="1"/>
</dbReference>
<dbReference type="PANTHER" id="PTHR11365">
    <property type="entry name" value="5-OXOPROLINASE RELATED"/>
    <property type="match status" value="1"/>
</dbReference>
<dbReference type="InterPro" id="IPR049517">
    <property type="entry name" value="ACX-like_C"/>
</dbReference>
<evidence type="ECO:0000259" key="2">
    <source>
        <dbReference type="Pfam" id="PF05378"/>
    </source>
</evidence>
<protein>
    <submittedName>
        <fullName evidence="4">N-methylhydantoinase A</fullName>
        <ecNumber evidence="4">3.5.2.14</ecNumber>
    </submittedName>
</protein>
<dbReference type="PATRIC" id="fig|394.7.peg.757"/>
<feature type="domain" description="Acetophenone carboxylase-like C-terminal" evidence="3">
    <location>
        <begin position="533"/>
        <end position="682"/>
    </location>
</feature>
<name>C3KNW6_SINFN</name>
<evidence type="ECO:0000313" key="5">
    <source>
        <dbReference type="Proteomes" id="UP000001054"/>
    </source>
</evidence>
<evidence type="ECO:0000313" key="4">
    <source>
        <dbReference type="EMBL" id="ACP21774.1"/>
    </source>
</evidence>
<dbReference type="OrthoDB" id="9759608at2"/>
<dbReference type="PANTHER" id="PTHR11365:SF23">
    <property type="entry name" value="HYPOTHETICAL 5-OXOPROLINASE (EUROFUNG)-RELATED"/>
    <property type="match status" value="1"/>
</dbReference>
<dbReference type="KEGG" id="rhi:NGR_b03100"/>
<dbReference type="InterPro" id="IPR045079">
    <property type="entry name" value="Oxoprolinase-like"/>
</dbReference>
<dbReference type="HOGENOM" id="CLU_002157_1_2_5"/>
<dbReference type="InterPro" id="IPR002821">
    <property type="entry name" value="Hydantoinase_A"/>
</dbReference>
<keyword evidence="4" id="KW-0378">Hydrolase</keyword>
<keyword evidence="4" id="KW-0614">Plasmid</keyword>
<dbReference type="SUPFAM" id="SSF53067">
    <property type="entry name" value="Actin-like ATPase domain"/>
    <property type="match status" value="1"/>
</dbReference>
<dbReference type="RefSeq" id="WP_012706373.1">
    <property type="nucleotide sequence ID" value="NC_012586.1"/>
</dbReference>
<evidence type="ECO:0000259" key="3">
    <source>
        <dbReference type="Pfam" id="PF19278"/>
    </source>
</evidence>
<dbReference type="Pfam" id="PF05378">
    <property type="entry name" value="Hydant_A_N"/>
    <property type="match status" value="1"/>
</dbReference>
<dbReference type="Pfam" id="PF19278">
    <property type="entry name" value="Hydant_A_C"/>
    <property type="match status" value="1"/>
</dbReference>
<feature type="domain" description="Hydantoinase/oxoprolinase N-terminal" evidence="2">
    <location>
        <begin position="9"/>
        <end position="184"/>
    </location>
</feature>
<keyword evidence="5" id="KW-1185">Reference proteome</keyword>
<accession>C3KNW6</accession>